<protein>
    <submittedName>
        <fullName evidence="1">Uncharacterized protein</fullName>
    </submittedName>
</protein>
<dbReference type="AlphaFoldDB" id="A0A6A4GZS9"/>
<proteinExistence type="predicted"/>
<accession>A0A6A4GZS9</accession>
<reference evidence="1" key="1">
    <citation type="journal article" date="2019" name="Environ. Microbiol.">
        <title>Fungal ecological strategies reflected in gene transcription - a case study of two litter decomposers.</title>
        <authorList>
            <person name="Barbi F."/>
            <person name="Kohler A."/>
            <person name="Barry K."/>
            <person name="Baskaran P."/>
            <person name="Daum C."/>
            <person name="Fauchery L."/>
            <person name="Ihrmark K."/>
            <person name="Kuo A."/>
            <person name="LaButti K."/>
            <person name="Lipzen A."/>
            <person name="Morin E."/>
            <person name="Grigoriev I.V."/>
            <person name="Henrissat B."/>
            <person name="Lindahl B."/>
            <person name="Martin F."/>
        </authorList>
    </citation>
    <scope>NUCLEOTIDE SEQUENCE</scope>
    <source>
        <strain evidence="1">JB14</strain>
    </source>
</reference>
<evidence type="ECO:0000313" key="1">
    <source>
        <dbReference type="EMBL" id="KAE9390615.1"/>
    </source>
</evidence>
<name>A0A6A4GZS9_9AGAR</name>
<dbReference type="Proteomes" id="UP000799118">
    <property type="component" value="Unassembled WGS sequence"/>
</dbReference>
<organism evidence="1 2">
    <name type="scientific">Gymnopus androsaceus JB14</name>
    <dbReference type="NCBI Taxonomy" id="1447944"/>
    <lineage>
        <taxon>Eukaryota</taxon>
        <taxon>Fungi</taxon>
        <taxon>Dikarya</taxon>
        <taxon>Basidiomycota</taxon>
        <taxon>Agaricomycotina</taxon>
        <taxon>Agaricomycetes</taxon>
        <taxon>Agaricomycetidae</taxon>
        <taxon>Agaricales</taxon>
        <taxon>Marasmiineae</taxon>
        <taxon>Omphalotaceae</taxon>
        <taxon>Gymnopus</taxon>
    </lineage>
</organism>
<gene>
    <name evidence="1" type="ORF">BT96DRAFT_946007</name>
</gene>
<sequence>MHPNPSRIQFPPSTFPGSSSNIAVLQYGVGASRISELWRYVNEDNGALLITSMRRGMYSGTDYQFGADDDSESGSIVEVTATMQRRKGSSVAVPEGWRSMLMRDLQTEAQLVLRPVELLQQCFIVLCKSSGLSPPAPTATVSAAELGKKMAVNNPMGNYWQL</sequence>
<dbReference type="EMBL" id="ML769652">
    <property type="protein sequence ID" value="KAE9390615.1"/>
    <property type="molecule type" value="Genomic_DNA"/>
</dbReference>
<keyword evidence="2" id="KW-1185">Reference proteome</keyword>
<evidence type="ECO:0000313" key="2">
    <source>
        <dbReference type="Proteomes" id="UP000799118"/>
    </source>
</evidence>